<dbReference type="OrthoDB" id="9812260at2"/>
<comment type="catalytic activity">
    <reaction evidence="2">
        <text>2 GTP = 3',3'-c-di-GMP + 2 diphosphate</text>
        <dbReference type="Rhea" id="RHEA:24898"/>
        <dbReference type="ChEBI" id="CHEBI:33019"/>
        <dbReference type="ChEBI" id="CHEBI:37565"/>
        <dbReference type="ChEBI" id="CHEBI:58805"/>
        <dbReference type="EC" id="2.7.7.65"/>
    </reaction>
</comment>
<evidence type="ECO:0000313" key="4">
    <source>
        <dbReference type="EMBL" id="OOG21001.1"/>
    </source>
</evidence>
<dbReference type="PANTHER" id="PTHR45138">
    <property type="entry name" value="REGULATORY COMPONENTS OF SENSORY TRANSDUCTION SYSTEM"/>
    <property type="match status" value="1"/>
</dbReference>
<dbReference type="PROSITE" id="PS50887">
    <property type="entry name" value="GGDEF"/>
    <property type="match status" value="1"/>
</dbReference>
<gene>
    <name evidence="4" type="ORF">B1C78_16855</name>
</gene>
<dbReference type="Pfam" id="PF00990">
    <property type="entry name" value="GGDEF"/>
    <property type="match status" value="1"/>
</dbReference>
<name>A0A1V3N7N1_9GAMM</name>
<dbReference type="InterPro" id="IPR043128">
    <property type="entry name" value="Rev_trsase/Diguanyl_cyclase"/>
</dbReference>
<evidence type="ECO:0000256" key="2">
    <source>
        <dbReference type="ARBA" id="ARBA00034247"/>
    </source>
</evidence>
<reference evidence="4 5" key="1">
    <citation type="submission" date="2017-02" db="EMBL/GenBank/DDBJ databases">
        <title>Genomic diversity within the haloalkaliphilic genus Thioalkalivibrio.</title>
        <authorList>
            <person name="Ahn A.-C."/>
            <person name="Meier-Kolthoff J."/>
            <person name="Overmars L."/>
            <person name="Richter M."/>
            <person name="Woyke T."/>
            <person name="Sorokin D.Y."/>
            <person name="Muyzer G."/>
        </authorList>
    </citation>
    <scope>NUCLEOTIDE SEQUENCE [LARGE SCALE GENOMIC DNA]</scope>
    <source>
        <strain evidence="4 5">ALJD</strain>
    </source>
</reference>
<evidence type="ECO:0000313" key="5">
    <source>
        <dbReference type="Proteomes" id="UP000189462"/>
    </source>
</evidence>
<evidence type="ECO:0000256" key="1">
    <source>
        <dbReference type="ARBA" id="ARBA00012528"/>
    </source>
</evidence>
<proteinExistence type="predicted"/>
<dbReference type="GO" id="GO:0052621">
    <property type="term" value="F:diguanylate cyclase activity"/>
    <property type="evidence" value="ECO:0007669"/>
    <property type="project" value="UniProtKB-EC"/>
</dbReference>
<dbReference type="AlphaFoldDB" id="A0A1V3N7N1"/>
<dbReference type="InterPro" id="IPR000160">
    <property type="entry name" value="GGDEF_dom"/>
</dbReference>
<organism evidence="4 5">
    <name type="scientific">Thioalkalivibrio denitrificans</name>
    <dbReference type="NCBI Taxonomy" id="108003"/>
    <lineage>
        <taxon>Bacteria</taxon>
        <taxon>Pseudomonadati</taxon>
        <taxon>Pseudomonadota</taxon>
        <taxon>Gammaproteobacteria</taxon>
        <taxon>Chromatiales</taxon>
        <taxon>Ectothiorhodospiraceae</taxon>
        <taxon>Thioalkalivibrio</taxon>
    </lineage>
</organism>
<dbReference type="PANTHER" id="PTHR45138:SF9">
    <property type="entry name" value="DIGUANYLATE CYCLASE DGCM-RELATED"/>
    <property type="match status" value="1"/>
</dbReference>
<keyword evidence="5" id="KW-1185">Reference proteome</keyword>
<dbReference type="EC" id="2.7.7.65" evidence="1"/>
<feature type="non-terminal residue" evidence="4">
    <location>
        <position position="1"/>
    </location>
</feature>
<evidence type="ECO:0000259" key="3">
    <source>
        <dbReference type="PROSITE" id="PS50887"/>
    </source>
</evidence>
<feature type="domain" description="GGDEF" evidence="3">
    <location>
        <begin position="1"/>
        <end position="75"/>
    </location>
</feature>
<dbReference type="GO" id="GO:1902201">
    <property type="term" value="P:negative regulation of bacterial-type flagellum-dependent cell motility"/>
    <property type="evidence" value="ECO:0007669"/>
    <property type="project" value="TreeGrafter"/>
</dbReference>
<dbReference type="NCBIfam" id="TIGR00254">
    <property type="entry name" value="GGDEF"/>
    <property type="match status" value="1"/>
</dbReference>
<accession>A0A1V3N7N1</accession>
<dbReference type="EMBL" id="MVBK01000143">
    <property type="protein sequence ID" value="OOG21001.1"/>
    <property type="molecule type" value="Genomic_DNA"/>
</dbReference>
<dbReference type="InterPro" id="IPR050469">
    <property type="entry name" value="Diguanylate_Cyclase"/>
</dbReference>
<sequence length="84" mass="8647">DTDSGGAAAVARRILDRLEASRPMLDDGNTVSVTASIGVATRMAGDSLDALMMRADHAMYEAKRAGRNQVSIATTGAPQPTADG</sequence>
<protein>
    <recommendedName>
        <fullName evidence="1">diguanylate cyclase</fullName>
        <ecNumber evidence="1">2.7.7.65</ecNumber>
    </recommendedName>
</protein>
<comment type="caution">
    <text evidence="4">The sequence shown here is derived from an EMBL/GenBank/DDBJ whole genome shotgun (WGS) entry which is preliminary data.</text>
</comment>
<dbReference type="Proteomes" id="UP000189462">
    <property type="component" value="Unassembled WGS sequence"/>
</dbReference>
<dbReference type="InterPro" id="IPR029787">
    <property type="entry name" value="Nucleotide_cyclase"/>
</dbReference>
<dbReference type="Gene3D" id="3.30.70.270">
    <property type="match status" value="1"/>
</dbReference>
<dbReference type="SUPFAM" id="SSF55073">
    <property type="entry name" value="Nucleotide cyclase"/>
    <property type="match status" value="1"/>
</dbReference>
<dbReference type="RefSeq" id="WP_139350001.1">
    <property type="nucleotide sequence ID" value="NZ_MVBK01000143.1"/>
</dbReference>
<dbReference type="GO" id="GO:0005886">
    <property type="term" value="C:plasma membrane"/>
    <property type="evidence" value="ECO:0007669"/>
    <property type="project" value="TreeGrafter"/>
</dbReference>
<dbReference type="GO" id="GO:0043709">
    <property type="term" value="P:cell adhesion involved in single-species biofilm formation"/>
    <property type="evidence" value="ECO:0007669"/>
    <property type="project" value="TreeGrafter"/>
</dbReference>